<accession>A0A0A9HCN5</accession>
<sequence>MPPAQYHKSSRMNQVVVGSHRLWQGWHCKWYNFQLRNVTSNREEHYRIIAQALARVALQTIQFSAHLQCLLPPQLADQSRA</sequence>
<dbReference type="AlphaFoldDB" id="A0A0A9HCN5"/>
<organism evidence="1">
    <name type="scientific">Arundo donax</name>
    <name type="common">Giant reed</name>
    <name type="synonym">Donax arundinaceus</name>
    <dbReference type="NCBI Taxonomy" id="35708"/>
    <lineage>
        <taxon>Eukaryota</taxon>
        <taxon>Viridiplantae</taxon>
        <taxon>Streptophyta</taxon>
        <taxon>Embryophyta</taxon>
        <taxon>Tracheophyta</taxon>
        <taxon>Spermatophyta</taxon>
        <taxon>Magnoliopsida</taxon>
        <taxon>Liliopsida</taxon>
        <taxon>Poales</taxon>
        <taxon>Poaceae</taxon>
        <taxon>PACMAD clade</taxon>
        <taxon>Arundinoideae</taxon>
        <taxon>Arundineae</taxon>
        <taxon>Arundo</taxon>
    </lineage>
</organism>
<proteinExistence type="predicted"/>
<evidence type="ECO:0000313" key="1">
    <source>
        <dbReference type="EMBL" id="JAE30643.1"/>
    </source>
</evidence>
<protein>
    <submittedName>
        <fullName evidence="1">Uncharacterized protein</fullName>
    </submittedName>
</protein>
<dbReference type="EMBL" id="GBRH01167253">
    <property type="protein sequence ID" value="JAE30643.1"/>
    <property type="molecule type" value="Transcribed_RNA"/>
</dbReference>
<reference evidence="1" key="2">
    <citation type="journal article" date="2015" name="Data Brief">
        <title>Shoot transcriptome of the giant reed, Arundo donax.</title>
        <authorList>
            <person name="Barrero R.A."/>
            <person name="Guerrero F.D."/>
            <person name="Moolhuijzen P."/>
            <person name="Goolsby J.A."/>
            <person name="Tidwell J."/>
            <person name="Bellgard S.E."/>
            <person name="Bellgard M.I."/>
        </authorList>
    </citation>
    <scope>NUCLEOTIDE SEQUENCE</scope>
    <source>
        <tissue evidence="1">Shoot tissue taken approximately 20 cm above the soil surface</tissue>
    </source>
</reference>
<name>A0A0A9HCN5_ARUDO</name>
<reference evidence="1" key="1">
    <citation type="submission" date="2014-09" db="EMBL/GenBank/DDBJ databases">
        <authorList>
            <person name="Magalhaes I.L.F."/>
            <person name="Oliveira U."/>
            <person name="Santos F.R."/>
            <person name="Vidigal T.H.D.A."/>
            <person name="Brescovit A.D."/>
            <person name="Santos A.J."/>
        </authorList>
    </citation>
    <scope>NUCLEOTIDE SEQUENCE</scope>
    <source>
        <tissue evidence="1">Shoot tissue taken approximately 20 cm above the soil surface</tissue>
    </source>
</reference>